<feature type="compositionally biased region" description="Basic and acidic residues" evidence="1">
    <location>
        <begin position="1"/>
        <end position="11"/>
    </location>
</feature>
<name>A0A7I8KYU3_SPIIN</name>
<dbReference type="EMBL" id="LR746272">
    <property type="protein sequence ID" value="CAA7402506.1"/>
    <property type="molecule type" value="Genomic_DNA"/>
</dbReference>
<dbReference type="OrthoDB" id="1745805at2759"/>
<evidence type="ECO:0000256" key="1">
    <source>
        <dbReference type="SAM" id="MobiDB-lite"/>
    </source>
</evidence>
<reference evidence="2" key="1">
    <citation type="submission" date="2020-02" db="EMBL/GenBank/DDBJ databases">
        <authorList>
            <person name="Scholz U."/>
            <person name="Mascher M."/>
            <person name="Fiebig A."/>
        </authorList>
    </citation>
    <scope>NUCLEOTIDE SEQUENCE</scope>
</reference>
<feature type="region of interest" description="Disordered" evidence="1">
    <location>
        <begin position="1"/>
        <end position="31"/>
    </location>
</feature>
<dbReference type="AlphaFoldDB" id="A0A7I8KYU3"/>
<accession>A0A7I8KYU3</accession>
<evidence type="ECO:0000313" key="2">
    <source>
        <dbReference type="EMBL" id="CAA7402506.1"/>
    </source>
</evidence>
<protein>
    <submittedName>
        <fullName evidence="2">Uncharacterized protein</fullName>
    </submittedName>
</protein>
<sequence length="126" mass="13816">MSRGIEEEGRGRMSIKSGKLRSALRPLRQRAPTSYARAAISAVGKEPSQILDFFRGSLISDTHFPHRRFLTPRYTGCRVPAPVDAGAATFDFDESSAGDSDTFSSSMTPLDPELPHFPPLFFPSAL</sequence>
<dbReference type="Proteomes" id="UP000663760">
    <property type="component" value="Chromosome 9"/>
</dbReference>
<organism evidence="2 3">
    <name type="scientific">Spirodela intermedia</name>
    <name type="common">Intermediate duckweed</name>
    <dbReference type="NCBI Taxonomy" id="51605"/>
    <lineage>
        <taxon>Eukaryota</taxon>
        <taxon>Viridiplantae</taxon>
        <taxon>Streptophyta</taxon>
        <taxon>Embryophyta</taxon>
        <taxon>Tracheophyta</taxon>
        <taxon>Spermatophyta</taxon>
        <taxon>Magnoliopsida</taxon>
        <taxon>Liliopsida</taxon>
        <taxon>Araceae</taxon>
        <taxon>Lemnoideae</taxon>
        <taxon>Spirodela</taxon>
    </lineage>
</organism>
<evidence type="ECO:0000313" key="3">
    <source>
        <dbReference type="Proteomes" id="UP000663760"/>
    </source>
</evidence>
<keyword evidence="3" id="KW-1185">Reference proteome</keyword>
<gene>
    <name evidence="2" type="ORF">SI8410_09013184</name>
</gene>
<proteinExistence type="predicted"/>